<sequence length="224" mass="24315">MLERIAAGRTDLVFDWIERGHPVDATVAGGGLLTWCAYYGDVSAIRFLLGNGAALVELGEGLGLNGAAFHGHWRLCEFLLEQGADPNRPLEDSGEVPLHAALNRFESLEHEQVVRVLLARGADPNRVTIDGAETGCFMRDCRTYGEAPLHRAAAFGTRGSIELLLAAGARVDQPDARGDSPLSWASWANRPSDILRLLCFGPHRIHPDHQPMRANLIGWPVAPA</sequence>
<evidence type="ECO:0000256" key="2">
    <source>
        <dbReference type="ARBA" id="ARBA00023043"/>
    </source>
</evidence>
<evidence type="ECO:0000256" key="1">
    <source>
        <dbReference type="ARBA" id="ARBA00022737"/>
    </source>
</evidence>
<feature type="repeat" description="ANK" evidence="3">
    <location>
        <begin position="93"/>
        <end position="129"/>
    </location>
</feature>
<dbReference type="AlphaFoldDB" id="A0A7X5UYQ3"/>
<name>A0A7X5UYQ3_9SPHN</name>
<dbReference type="PROSITE" id="PS50088">
    <property type="entry name" value="ANK_REPEAT"/>
    <property type="match status" value="2"/>
</dbReference>
<keyword evidence="2 3" id="KW-0040">ANK repeat</keyword>
<keyword evidence="5" id="KW-1185">Reference proteome</keyword>
<dbReference type="Pfam" id="PF12796">
    <property type="entry name" value="Ank_2"/>
    <property type="match status" value="1"/>
</dbReference>
<evidence type="ECO:0000313" key="5">
    <source>
        <dbReference type="Proteomes" id="UP000564677"/>
    </source>
</evidence>
<dbReference type="Pfam" id="PF00023">
    <property type="entry name" value="Ank"/>
    <property type="match status" value="1"/>
</dbReference>
<reference evidence="4 5" key="1">
    <citation type="submission" date="2020-03" db="EMBL/GenBank/DDBJ databases">
        <title>Genomic Encyclopedia of Type Strains, Phase IV (KMG-IV): sequencing the most valuable type-strain genomes for metagenomic binning, comparative biology and taxonomic classification.</title>
        <authorList>
            <person name="Goeker M."/>
        </authorList>
    </citation>
    <scope>NUCLEOTIDE SEQUENCE [LARGE SCALE GENOMIC DNA]</scope>
    <source>
        <strain evidence="4 5">DSM 4733</strain>
    </source>
</reference>
<dbReference type="Proteomes" id="UP000564677">
    <property type="component" value="Unassembled WGS sequence"/>
</dbReference>
<gene>
    <name evidence="4" type="ORF">FHR20_001614</name>
</gene>
<comment type="caution">
    <text evidence="4">The sequence shown here is derived from an EMBL/GenBank/DDBJ whole genome shotgun (WGS) entry which is preliminary data.</text>
</comment>
<dbReference type="SMART" id="SM00248">
    <property type="entry name" value="ANK"/>
    <property type="match status" value="4"/>
</dbReference>
<dbReference type="PANTHER" id="PTHR24180:SF45">
    <property type="entry name" value="POLY [ADP-RIBOSE] POLYMERASE TANKYRASE"/>
    <property type="match status" value="1"/>
</dbReference>
<dbReference type="RefSeq" id="WP_167298999.1">
    <property type="nucleotide sequence ID" value="NZ_JAASQV010000001.1"/>
</dbReference>
<dbReference type="PROSITE" id="PS50297">
    <property type="entry name" value="ANK_REP_REGION"/>
    <property type="match status" value="2"/>
</dbReference>
<organism evidence="4 5">
    <name type="scientific">Sphingomonas leidyi</name>
    <dbReference type="NCBI Taxonomy" id="68569"/>
    <lineage>
        <taxon>Bacteria</taxon>
        <taxon>Pseudomonadati</taxon>
        <taxon>Pseudomonadota</taxon>
        <taxon>Alphaproteobacteria</taxon>
        <taxon>Sphingomonadales</taxon>
        <taxon>Sphingomonadaceae</taxon>
        <taxon>Sphingomonas</taxon>
    </lineage>
</organism>
<accession>A0A7X5UYQ3</accession>
<dbReference type="InterPro" id="IPR051637">
    <property type="entry name" value="Ank_repeat_dom-contain_49"/>
</dbReference>
<dbReference type="EMBL" id="JAASQV010000001">
    <property type="protein sequence ID" value="NIJ64683.1"/>
    <property type="molecule type" value="Genomic_DNA"/>
</dbReference>
<keyword evidence="1" id="KW-0677">Repeat</keyword>
<proteinExistence type="predicted"/>
<feature type="repeat" description="ANK" evidence="3">
    <location>
        <begin position="144"/>
        <end position="176"/>
    </location>
</feature>
<dbReference type="PANTHER" id="PTHR24180">
    <property type="entry name" value="CYCLIN-DEPENDENT KINASE INHIBITOR 2C-RELATED"/>
    <property type="match status" value="1"/>
</dbReference>
<dbReference type="Gene3D" id="1.25.40.20">
    <property type="entry name" value="Ankyrin repeat-containing domain"/>
    <property type="match status" value="2"/>
</dbReference>
<evidence type="ECO:0000313" key="4">
    <source>
        <dbReference type="EMBL" id="NIJ64683.1"/>
    </source>
</evidence>
<dbReference type="InterPro" id="IPR002110">
    <property type="entry name" value="Ankyrin_rpt"/>
</dbReference>
<dbReference type="InterPro" id="IPR036770">
    <property type="entry name" value="Ankyrin_rpt-contain_sf"/>
</dbReference>
<protein>
    <submittedName>
        <fullName evidence="4">Ankyrin repeat protein</fullName>
    </submittedName>
</protein>
<dbReference type="SUPFAM" id="SSF48403">
    <property type="entry name" value="Ankyrin repeat"/>
    <property type="match status" value="1"/>
</dbReference>
<evidence type="ECO:0000256" key="3">
    <source>
        <dbReference type="PROSITE-ProRule" id="PRU00023"/>
    </source>
</evidence>